<accession>A0ABX1VEA9</accession>
<evidence type="ECO:0000256" key="3">
    <source>
        <dbReference type="ARBA" id="ARBA00012865"/>
    </source>
</evidence>
<comment type="catalytic activity">
    <reaction evidence="1">
        <text>a beta-lactam + H2O = a substituted beta-amino acid</text>
        <dbReference type="Rhea" id="RHEA:20401"/>
        <dbReference type="ChEBI" id="CHEBI:15377"/>
        <dbReference type="ChEBI" id="CHEBI:35627"/>
        <dbReference type="ChEBI" id="CHEBI:140347"/>
        <dbReference type="EC" id="3.5.2.6"/>
    </reaction>
</comment>
<reference evidence="8 9" key="1">
    <citation type="journal article" date="2020" name="Syst. Appl. Microbiol.">
        <title>Alienimonas chondri sp. nov., a novel planctomycete isolated from the biofilm of the red alga Chondrus crispus.</title>
        <authorList>
            <person name="Vitorino I."/>
            <person name="Albuquerque L."/>
            <person name="Wiegand S."/>
            <person name="Kallscheuer N."/>
            <person name="da Costa M.S."/>
            <person name="Lobo-da-Cunha A."/>
            <person name="Jogler C."/>
            <person name="Lage O.M."/>
        </authorList>
    </citation>
    <scope>NUCLEOTIDE SEQUENCE [LARGE SCALE GENOMIC DNA]</scope>
    <source>
        <strain evidence="8 9">LzC2</strain>
    </source>
</reference>
<dbReference type="Pfam" id="PF00905">
    <property type="entry name" value="Transpeptidase"/>
    <property type="match status" value="1"/>
</dbReference>
<comment type="caution">
    <text evidence="8">The sequence shown here is derived from an EMBL/GenBank/DDBJ whole genome shotgun (WGS) entry which is preliminary data.</text>
</comment>
<protein>
    <recommendedName>
        <fullName evidence="3">beta-lactamase</fullName>
        <ecNumber evidence="3">3.5.2.6</ecNumber>
    </recommendedName>
</protein>
<dbReference type="InterPro" id="IPR001460">
    <property type="entry name" value="PCN-bd_Tpept"/>
</dbReference>
<dbReference type="EMBL" id="WTPX01000048">
    <property type="protein sequence ID" value="NNJ25761.1"/>
    <property type="molecule type" value="Genomic_DNA"/>
</dbReference>
<keyword evidence="5" id="KW-0378">Hydrolase</keyword>
<evidence type="ECO:0000256" key="5">
    <source>
        <dbReference type="ARBA" id="ARBA00022801"/>
    </source>
</evidence>
<name>A0ABX1VEA9_9PLAN</name>
<evidence type="ECO:0000313" key="9">
    <source>
        <dbReference type="Proteomes" id="UP000609651"/>
    </source>
</evidence>
<organism evidence="8 9">
    <name type="scientific">Alienimonas chondri</name>
    <dbReference type="NCBI Taxonomy" id="2681879"/>
    <lineage>
        <taxon>Bacteria</taxon>
        <taxon>Pseudomonadati</taxon>
        <taxon>Planctomycetota</taxon>
        <taxon>Planctomycetia</taxon>
        <taxon>Planctomycetales</taxon>
        <taxon>Planctomycetaceae</taxon>
        <taxon>Alienimonas</taxon>
    </lineage>
</organism>
<evidence type="ECO:0000256" key="4">
    <source>
        <dbReference type="ARBA" id="ARBA00022729"/>
    </source>
</evidence>
<dbReference type="PANTHER" id="PTHR30627">
    <property type="entry name" value="PEPTIDOGLYCAN D,D-TRANSPEPTIDASE"/>
    <property type="match status" value="1"/>
</dbReference>
<dbReference type="SUPFAM" id="SSF56519">
    <property type="entry name" value="Penicillin binding protein dimerisation domain"/>
    <property type="match status" value="1"/>
</dbReference>
<sequence>MNEVSPAERTAGAGVRAGLLSALFLLPLAAIGARVAVIQITCGEAVAEGRDRPRPRDEAIPAVDGRILSADGVVWAWDEARFEALVHYRWLQTDADPGWLGDRIRERLTRAERSDPAKIAAAEASILAEREALKVQLAAACGVDVGEISRQFKTVDRRVTEMKAKVVAAREAKRAAEKAREAAAVGDGWTDRIVAELTTPPDRGGATDDTLAEELQYHRVLSGLGPRVAAAIEGSPDRFPGVRVKPVVERRTADRLPAAHLVGLRSAQATAGGEDVRAGLTGAEAAFDGVLTHRPGARRIWENRSAAAVKTELLTPPQPGRDVTLTVRADLQAAVLNRLSAAMFPPEGRPVPKGAAAVLMDVQTGAVLAAASVPTFDPHDLRDADRWADLRDDPRAPLLDRVTAAALPPGSVFKPVIVAAALEEGVVFGDGSIECRGYLDRPERHRCACFIEQEVGHGYVRPADALCRSCNVWCFDAADRLGAADVDRWAKRFGFGVSPDTGLPGERSGSILPLGEGEEEVSRDLLIETGVGQGRVTATPLQVCRMTAVIANGGRMVTPRVALPALPSPLGGALVGRGEAVGLSERTLTALRSGMDRAVNDPLGTAYRHARSKRLRIAGKTGTAQVGGGKPSHAWFTGYATAPGNESATVAICVLLEHGGSGGADAGPVARDLLETWANLASPERPTASDQTFQVRRVQ</sequence>
<dbReference type="Gene3D" id="3.90.1310.10">
    <property type="entry name" value="Penicillin-binding protein 2a (Domain 2)"/>
    <property type="match status" value="1"/>
</dbReference>
<evidence type="ECO:0000256" key="6">
    <source>
        <dbReference type="ARBA" id="ARBA00023251"/>
    </source>
</evidence>
<dbReference type="SUPFAM" id="SSF56601">
    <property type="entry name" value="beta-lactamase/transpeptidase-like"/>
    <property type="match status" value="1"/>
</dbReference>
<proteinExistence type="inferred from homology"/>
<evidence type="ECO:0000259" key="7">
    <source>
        <dbReference type="Pfam" id="PF00905"/>
    </source>
</evidence>
<keyword evidence="6" id="KW-0046">Antibiotic resistance</keyword>
<dbReference type="PANTHER" id="PTHR30627:SF6">
    <property type="entry name" value="BETA-LACTAMASE YBXI-RELATED"/>
    <property type="match status" value="1"/>
</dbReference>
<feature type="domain" description="Penicillin-binding protein transpeptidase" evidence="7">
    <location>
        <begin position="356"/>
        <end position="675"/>
    </location>
</feature>
<dbReference type="Gene3D" id="3.40.710.10">
    <property type="entry name" value="DD-peptidase/beta-lactamase superfamily"/>
    <property type="match status" value="1"/>
</dbReference>
<keyword evidence="4" id="KW-0732">Signal</keyword>
<evidence type="ECO:0000256" key="2">
    <source>
        <dbReference type="ARBA" id="ARBA00007898"/>
    </source>
</evidence>
<dbReference type="InterPro" id="IPR050515">
    <property type="entry name" value="Beta-lactam/transpept"/>
</dbReference>
<evidence type="ECO:0000313" key="8">
    <source>
        <dbReference type="EMBL" id="NNJ25761.1"/>
    </source>
</evidence>
<gene>
    <name evidence="8" type="ORF">LzC2_18350</name>
</gene>
<dbReference type="Proteomes" id="UP000609651">
    <property type="component" value="Unassembled WGS sequence"/>
</dbReference>
<dbReference type="RefSeq" id="WP_171186097.1">
    <property type="nucleotide sequence ID" value="NZ_WTPX01000048.1"/>
</dbReference>
<comment type="similarity">
    <text evidence="2">Belongs to the class-D beta-lactamase family.</text>
</comment>
<dbReference type="EC" id="3.5.2.6" evidence="3"/>
<keyword evidence="9" id="KW-1185">Reference proteome</keyword>
<dbReference type="InterPro" id="IPR012338">
    <property type="entry name" value="Beta-lactam/transpept-like"/>
</dbReference>
<evidence type="ECO:0000256" key="1">
    <source>
        <dbReference type="ARBA" id="ARBA00001526"/>
    </source>
</evidence>
<dbReference type="InterPro" id="IPR036138">
    <property type="entry name" value="PBP_dimer_sf"/>
</dbReference>